<evidence type="ECO:0000256" key="1">
    <source>
        <dbReference type="ARBA" id="ARBA00022723"/>
    </source>
</evidence>
<gene>
    <name evidence="7" type="ORF">BU26DRAFT_442074</name>
</gene>
<evidence type="ECO:0000256" key="2">
    <source>
        <dbReference type="ARBA" id="ARBA00022771"/>
    </source>
</evidence>
<protein>
    <submittedName>
        <fullName evidence="7">DNL zinc finger domain-containing protein</fullName>
    </submittedName>
</protein>
<dbReference type="AlphaFoldDB" id="A0A6A6HR80"/>
<keyword evidence="8" id="KW-1185">Reference proteome</keyword>
<dbReference type="GO" id="GO:0006457">
    <property type="term" value="P:protein folding"/>
    <property type="evidence" value="ECO:0007669"/>
    <property type="project" value="TreeGrafter"/>
</dbReference>
<accession>A0A6A6HR80</accession>
<dbReference type="GO" id="GO:0051087">
    <property type="term" value="F:protein-folding chaperone binding"/>
    <property type="evidence" value="ECO:0007669"/>
    <property type="project" value="TreeGrafter"/>
</dbReference>
<keyword evidence="2 4" id="KW-0863">Zinc-finger</keyword>
<feature type="region of interest" description="Disordered" evidence="5">
    <location>
        <begin position="57"/>
        <end position="87"/>
    </location>
</feature>
<dbReference type="GO" id="GO:0008270">
    <property type="term" value="F:zinc ion binding"/>
    <property type="evidence" value="ECO:0007669"/>
    <property type="project" value="UniProtKB-KW"/>
</dbReference>
<dbReference type="GO" id="GO:0005739">
    <property type="term" value="C:mitochondrion"/>
    <property type="evidence" value="ECO:0007669"/>
    <property type="project" value="TreeGrafter"/>
</dbReference>
<dbReference type="PANTHER" id="PTHR20922">
    <property type="entry name" value="DNL-TYPE ZINC FINGER PROTEIN"/>
    <property type="match status" value="1"/>
</dbReference>
<feature type="compositionally biased region" description="Low complexity" evidence="5">
    <location>
        <begin position="13"/>
        <end position="33"/>
    </location>
</feature>
<name>A0A6A6HR80_9PLEO</name>
<evidence type="ECO:0000313" key="8">
    <source>
        <dbReference type="Proteomes" id="UP000800094"/>
    </source>
</evidence>
<feature type="domain" description="DNL-type" evidence="6">
    <location>
        <begin position="88"/>
        <end position="183"/>
    </location>
</feature>
<dbReference type="PROSITE" id="PS51501">
    <property type="entry name" value="ZF_DNL"/>
    <property type="match status" value="1"/>
</dbReference>
<dbReference type="Proteomes" id="UP000800094">
    <property type="component" value="Unassembled WGS sequence"/>
</dbReference>
<organism evidence="7 8">
    <name type="scientific">Trematosphaeria pertusa</name>
    <dbReference type="NCBI Taxonomy" id="390896"/>
    <lineage>
        <taxon>Eukaryota</taxon>
        <taxon>Fungi</taxon>
        <taxon>Dikarya</taxon>
        <taxon>Ascomycota</taxon>
        <taxon>Pezizomycotina</taxon>
        <taxon>Dothideomycetes</taxon>
        <taxon>Pleosporomycetidae</taxon>
        <taxon>Pleosporales</taxon>
        <taxon>Massarineae</taxon>
        <taxon>Trematosphaeriaceae</taxon>
        <taxon>Trematosphaeria</taxon>
    </lineage>
</organism>
<proteinExistence type="predicted"/>
<dbReference type="EMBL" id="ML987216">
    <property type="protein sequence ID" value="KAF2240655.1"/>
    <property type="molecule type" value="Genomic_DNA"/>
</dbReference>
<dbReference type="GO" id="GO:0030150">
    <property type="term" value="P:protein import into mitochondrial matrix"/>
    <property type="evidence" value="ECO:0007669"/>
    <property type="project" value="TreeGrafter"/>
</dbReference>
<dbReference type="Pfam" id="PF05180">
    <property type="entry name" value="zf-DNL"/>
    <property type="match status" value="1"/>
</dbReference>
<keyword evidence="3" id="KW-0862">Zinc</keyword>
<sequence>MRPASHVLRRAARSSAPRAVRPSPELIPIPISSRLYHPPRTATLVRPSPTLSRLRAAPSNIRCESTSSNAPSQPQPSTTAPESRLDRDQVPAYELTFTCKVCTTRSSHRISKQGYHNGTVLISCPGCKNRHLISDHLKIFSDKRVTIEDIMREKGNLVKRGTLSTEGDVEFWDDGSSTPRSAHFHPNSTTKSDPDAPEGRLTEPPASEKAP</sequence>
<dbReference type="GO" id="GO:0050821">
    <property type="term" value="P:protein stabilization"/>
    <property type="evidence" value="ECO:0007669"/>
    <property type="project" value="TreeGrafter"/>
</dbReference>
<feature type="compositionally biased region" description="Polar residues" evidence="5">
    <location>
        <begin position="62"/>
        <end position="81"/>
    </location>
</feature>
<dbReference type="GeneID" id="54577820"/>
<evidence type="ECO:0000256" key="5">
    <source>
        <dbReference type="SAM" id="MobiDB-lite"/>
    </source>
</evidence>
<dbReference type="RefSeq" id="XP_033675659.1">
    <property type="nucleotide sequence ID" value="XM_033824490.1"/>
</dbReference>
<feature type="region of interest" description="Disordered" evidence="5">
    <location>
        <begin position="1"/>
        <end position="45"/>
    </location>
</feature>
<evidence type="ECO:0000256" key="4">
    <source>
        <dbReference type="PROSITE-ProRule" id="PRU00834"/>
    </source>
</evidence>
<evidence type="ECO:0000313" key="7">
    <source>
        <dbReference type="EMBL" id="KAF2240655.1"/>
    </source>
</evidence>
<keyword evidence="1" id="KW-0479">Metal-binding</keyword>
<evidence type="ECO:0000256" key="3">
    <source>
        <dbReference type="ARBA" id="ARBA00022833"/>
    </source>
</evidence>
<evidence type="ECO:0000259" key="6">
    <source>
        <dbReference type="PROSITE" id="PS51501"/>
    </source>
</evidence>
<dbReference type="PANTHER" id="PTHR20922:SF13">
    <property type="entry name" value="DNL-TYPE ZINC FINGER PROTEIN"/>
    <property type="match status" value="1"/>
</dbReference>
<feature type="compositionally biased region" description="Polar residues" evidence="5">
    <location>
        <begin position="175"/>
        <end position="191"/>
    </location>
</feature>
<feature type="compositionally biased region" description="Basic and acidic residues" evidence="5">
    <location>
        <begin position="192"/>
        <end position="201"/>
    </location>
</feature>
<reference evidence="7" key="1">
    <citation type="journal article" date="2020" name="Stud. Mycol.">
        <title>101 Dothideomycetes genomes: a test case for predicting lifestyles and emergence of pathogens.</title>
        <authorList>
            <person name="Haridas S."/>
            <person name="Albert R."/>
            <person name="Binder M."/>
            <person name="Bloem J."/>
            <person name="Labutti K."/>
            <person name="Salamov A."/>
            <person name="Andreopoulos B."/>
            <person name="Baker S."/>
            <person name="Barry K."/>
            <person name="Bills G."/>
            <person name="Bluhm B."/>
            <person name="Cannon C."/>
            <person name="Castanera R."/>
            <person name="Culley D."/>
            <person name="Daum C."/>
            <person name="Ezra D."/>
            <person name="Gonzalez J."/>
            <person name="Henrissat B."/>
            <person name="Kuo A."/>
            <person name="Liang C."/>
            <person name="Lipzen A."/>
            <person name="Lutzoni F."/>
            <person name="Magnuson J."/>
            <person name="Mondo S."/>
            <person name="Nolan M."/>
            <person name="Ohm R."/>
            <person name="Pangilinan J."/>
            <person name="Park H.-J."/>
            <person name="Ramirez L."/>
            <person name="Alfaro M."/>
            <person name="Sun H."/>
            <person name="Tritt A."/>
            <person name="Yoshinaga Y."/>
            <person name="Zwiers L.-H."/>
            <person name="Turgeon B."/>
            <person name="Goodwin S."/>
            <person name="Spatafora J."/>
            <person name="Crous P."/>
            <person name="Grigoriev I."/>
        </authorList>
    </citation>
    <scope>NUCLEOTIDE SEQUENCE</scope>
    <source>
        <strain evidence="7">CBS 122368</strain>
    </source>
</reference>
<dbReference type="InterPro" id="IPR007853">
    <property type="entry name" value="Znf_DNL-typ"/>
</dbReference>
<dbReference type="OrthoDB" id="512667at2759"/>
<dbReference type="InterPro" id="IPR024158">
    <property type="entry name" value="Mt_import_TIM15"/>
</dbReference>
<feature type="region of interest" description="Disordered" evidence="5">
    <location>
        <begin position="170"/>
        <end position="211"/>
    </location>
</feature>